<evidence type="ECO:0000259" key="2">
    <source>
        <dbReference type="PROSITE" id="PS51468"/>
    </source>
</evidence>
<feature type="domain" description="VWFA" evidence="1">
    <location>
        <begin position="281"/>
        <end position="455"/>
    </location>
</feature>
<accession>A0A948RYT9</accession>
<dbReference type="InterPro" id="IPR002035">
    <property type="entry name" value="VWF_A"/>
</dbReference>
<dbReference type="Pfam" id="PF08487">
    <property type="entry name" value="VIT"/>
    <property type="match status" value="1"/>
</dbReference>
<dbReference type="PANTHER" id="PTHR45737:SF6">
    <property type="entry name" value="VON WILLEBRAND FACTOR A DOMAIN-CONTAINING PROTEIN 5A"/>
    <property type="match status" value="1"/>
</dbReference>
<dbReference type="PROSITE" id="PS50234">
    <property type="entry name" value="VWFA"/>
    <property type="match status" value="1"/>
</dbReference>
<dbReference type="PANTHER" id="PTHR45737">
    <property type="entry name" value="VON WILLEBRAND FACTOR A DOMAIN-CONTAINING PROTEIN 5A"/>
    <property type="match status" value="1"/>
</dbReference>
<evidence type="ECO:0000259" key="1">
    <source>
        <dbReference type="PROSITE" id="PS50234"/>
    </source>
</evidence>
<feature type="domain" description="VIT" evidence="2">
    <location>
        <begin position="33"/>
        <end position="161"/>
    </location>
</feature>
<dbReference type="PROSITE" id="PS51468">
    <property type="entry name" value="VIT"/>
    <property type="match status" value="1"/>
</dbReference>
<dbReference type="SMART" id="SM00327">
    <property type="entry name" value="VWA"/>
    <property type="match status" value="1"/>
</dbReference>
<dbReference type="Gene3D" id="3.40.50.410">
    <property type="entry name" value="von Willebrand factor, type A domain"/>
    <property type="match status" value="1"/>
</dbReference>
<evidence type="ECO:0000313" key="3">
    <source>
        <dbReference type="EMBL" id="MBU2692117.1"/>
    </source>
</evidence>
<dbReference type="Proteomes" id="UP000777784">
    <property type="component" value="Unassembled WGS sequence"/>
</dbReference>
<dbReference type="EMBL" id="JAHJDP010000084">
    <property type="protein sequence ID" value="MBU2692117.1"/>
    <property type="molecule type" value="Genomic_DNA"/>
</dbReference>
<gene>
    <name evidence="3" type="ORF">KJ970_14445</name>
</gene>
<proteinExistence type="predicted"/>
<sequence>MKPTVHRQRFPLLQAAGILMLWCTVVLADGILIPQSEPGVYDNAEPFAIKYHRVQVEIDRQAAITSIDQVFINENDRDLEGIYIFPIPENVSISDFSMWMNDKQIHAELLDAGSARQIYEDIVRRRRDPALLEYAGRDLFRARVYPIPKHSEVRIEIQYQELLKYDGGLIGYRYPLNTEKFSSRDLQEVTVSVNIKSDTPIKSLYCPSHETDIRIEKTAATCGFEEKNVKPDRDFLLYYSVSEEDVGLSLITYKPDEEDGYFILLLAPGEFQNKEKALQKDVIFVVDTSGSMRGEKIEQTRAALEFCLKKLQTNDRFNIITFATGITKFSETPLNADSDNISKALRFVSKIQARGGTAIDEALQAALNIPDSGHARMIIFMTDGEPTVGETDISKILAHTIDRNSSRLRIFPFGVGYDVNTHLLDQLSIDNRGVVEYIKPEENIETKVAMFFNKFSYPVLSDISLDFGRIHVADTYPSSLPDIFHGSQLVLLGRYESDGAVAIQLSGRSGDRTESFTYEGRFTNQDDGNDFIPRLWASRKIAYLLSEIRLHGENRELVDEVIQLSKEHGIITPYTSYLIVEEGPQEYAEMMLDESDAAPSSIRTYSGAMKSSKGEAAFDASREIAAEKQSSVLSRPKAEKVKYVGGKTFYRTDHGWRDADVRDADMRHGAGVIEIPFLSGRYFDLLNKYPETGKYLSLGVNTTFSYNNNVYHITT</sequence>
<dbReference type="InterPro" id="IPR036465">
    <property type="entry name" value="vWFA_dom_sf"/>
</dbReference>
<organism evidence="3 4">
    <name type="scientific">Eiseniibacteriota bacterium</name>
    <dbReference type="NCBI Taxonomy" id="2212470"/>
    <lineage>
        <taxon>Bacteria</taxon>
        <taxon>Candidatus Eiseniibacteriota</taxon>
    </lineage>
</organism>
<dbReference type="SMART" id="SM00609">
    <property type="entry name" value="VIT"/>
    <property type="match status" value="1"/>
</dbReference>
<evidence type="ECO:0000313" key="4">
    <source>
        <dbReference type="Proteomes" id="UP000777784"/>
    </source>
</evidence>
<name>A0A948RYT9_UNCEI</name>
<comment type="caution">
    <text evidence="3">The sequence shown here is derived from an EMBL/GenBank/DDBJ whole genome shotgun (WGS) entry which is preliminary data.</text>
</comment>
<dbReference type="InterPro" id="IPR013694">
    <property type="entry name" value="VIT"/>
</dbReference>
<dbReference type="SUPFAM" id="SSF53300">
    <property type="entry name" value="vWA-like"/>
    <property type="match status" value="1"/>
</dbReference>
<dbReference type="Pfam" id="PF13768">
    <property type="entry name" value="VWA_3"/>
    <property type="match status" value="1"/>
</dbReference>
<dbReference type="AlphaFoldDB" id="A0A948RYT9"/>
<reference evidence="3" key="1">
    <citation type="submission" date="2021-05" db="EMBL/GenBank/DDBJ databases">
        <title>Energy efficiency and biological interactions define the core microbiome of deep oligotrophic groundwater.</title>
        <authorList>
            <person name="Mehrshad M."/>
            <person name="Lopez-Fernandez M."/>
            <person name="Bell E."/>
            <person name="Bernier-Latmani R."/>
            <person name="Bertilsson S."/>
            <person name="Dopson M."/>
        </authorList>
    </citation>
    <scope>NUCLEOTIDE SEQUENCE</scope>
    <source>
        <strain evidence="3">Modern_marine.mb.64</strain>
    </source>
</reference>
<protein>
    <submittedName>
        <fullName evidence="3">VWA domain-containing protein</fullName>
    </submittedName>
</protein>